<dbReference type="Proteomes" id="UP000030746">
    <property type="component" value="Unassembled WGS sequence"/>
</dbReference>
<dbReference type="OMA" id="CERFIGI"/>
<feature type="non-terminal residue" evidence="11">
    <location>
        <position position="1"/>
    </location>
</feature>
<evidence type="ECO:0000313" key="11">
    <source>
        <dbReference type="EMBL" id="ESO88165.1"/>
    </source>
</evidence>
<dbReference type="SUPFAM" id="SSF81321">
    <property type="entry name" value="Family A G protein-coupled receptor-like"/>
    <property type="match status" value="1"/>
</dbReference>
<gene>
    <name evidence="11" type="ORF">LOTGIDRAFT_62390</name>
</gene>
<feature type="transmembrane region" description="Helical" evidence="9">
    <location>
        <begin position="257"/>
        <end position="279"/>
    </location>
</feature>
<feature type="transmembrane region" description="Helical" evidence="9">
    <location>
        <begin position="107"/>
        <end position="128"/>
    </location>
</feature>
<dbReference type="Pfam" id="PF00001">
    <property type="entry name" value="7tm_1"/>
    <property type="match status" value="1"/>
</dbReference>
<dbReference type="Gene3D" id="1.20.1070.10">
    <property type="entry name" value="Rhodopsin 7-helix transmembrane proteins"/>
    <property type="match status" value="1"/>
</dbReference>
<keyword evidence="2 8" id="KW-0812">Transmembrane</keyword>
<keyword evidence="4 8" id="KW-0297">G-protein coupled receptor</keyword>
<protein>
    <recommendedName>
        <fullName evidence="10">G-protein coupled receptors family 1 profile domain-containing protein</fullName>
    </recommendedName>
</protein>
<accession>V3ZZR6</accession>
<dbReference type="CDD" id="cd00637">
    <property type="entry name" value="7tm_classA_rhodopsin-like"/>
    <property type="match status" value="1"/>
</dbReference>
<feature type="domain" description="G-protein coupled receptors family 1 profile" evidence="10">
    <location>
        <begin position="6"/>
        <end position="276"/>
    </location>
</feature>
<dbReference type="PANTHER" id="PTHR24243">
    <property type="entry name" value="G-PROTEIN COUPLED RECEPTOR"/>
    <property type="match status" value="1"/>
</dbReference>
<dbReference type="OrthoDB" id="10037617at2759"/>
<evidence type="ECO:0000313" key="12">
    <source>
        <dbReference type="Proteomes" id="UP000030746"/>
    </source>
</evidence>
<dbReference type="InterPro" id="IPR017452">
    <property type="entry name" value="GPCR_Rhodpsn_7TM"/>
</dbReference>
<feature type="transmembrane region" description="Helical" evidence="9">
    <location>
        <begin position="28"/>
        <end position="52"/>
    </location>
</feature>
<dbReference type="PANTHER" id="PTHR24243:SF224">
    <property type="entry name" value="G-PROTEIN COUPLED RECEPTOR 19-RELATED"/>
    <property type="match status" value="1"/>
</dbReference>
<evidence type="ECO:0000256" key="8">
    <source>
        <dbReference type="RuleBase" id="RU000688"/>
    </source>
</evidence>
<evidence type="ECO:0000259" key="10">
    <source>
        <dbReference type="PROSITE" id="PS50262"/>
    </source>
</evidence>
<evidence type="ECO:0000256" key="9">
    <source>
        <dbReference type="SAM" id="Phobius"/>
    </source>
</evidence>
<dbReference type="SMART" id="SM01381">
    <property type="entry name" value="7TM_GPCR_Srsx"/>
    <property type="match status" value="1"/>
</dbReference>
<dbReference type="RefSeq" id="XP_009061109.1">
    <property type="nucleotide sequence ID" value="XM_009062861.1"/>
</dbReference>
<feature type="transmembrane region" description="Helical" evidence="9">
    <location>
        <begin position="72"/>
        <end position="95"/>
    </location>
</feature>
<feature type="transmembrane region" description="Helical" evidence="9">
    <location>
        <begin position="164"/>
        <end position="181"/>
    </location>
</feature>
<dbReference type="HOGENOM" id="CLU_009579_6_4_1"/>
<keyword evidence="7 8" id="KW-0807">Transducer</keyword>
<name>V3ZZR6_LOTGI</name>
<keyword evidence="12" id="KW-1185">Reference proteome</keyword>
<comment type="similarity">
    <text evidence="8">Belongs to the G-protein coupled receptor 1 family.</text>
</comment>
<dbReference type="GO" id="GO:0005886">
    <property type="term" value="C:plasma membrane"/>
    <property type="evidence" value="ECO:0007669"/>
    <property type="project" value="TreeGrafter"/>
</dbReference>
<dbReference type="CTD" id="20251651"/>
<dbReference type="PROSITE" id="PS00237">
    <property type="entry name" value="G_PROTEIN_RECEP_F1_1"/>
    <property type="match status" value="1"/>
</dbReference>
<dbReference type="InterPro" id="IPR000276">
    <property type="entry name" value="GPCR_Rhodpsn"/>
</dbReference>
<dbReference type="AlphaFoldDB" id="V3ZZR6"/>
<evidence type="ECO:0000256" key="4">
    <source>
        <dbReference type="ARBA" id="ARBA00023040"/>
    </source>
</evidence>
<feature type="transmembrane region" description="Helical" evidence="9">
    <location>
        <begin position="218"/>
        <end position="237"/>
    </location>
</feature>
<dbReference type="KEGG" id="lgi:LOTGIDRAFT_62390"/>
<comment type="subcellular location">
    <subcellularLocation>
        <location evidence="1">Membrane</location>
        <topology evidence="1">Multi-pass membrane protein</topology>
    </subcellularLocation>
</comment>
<evidence type="ECO:0000256" key="6">
    <source>
        <dbReference type="ARBA" id="ARBA00023170"/>
    </source>
</evidence>
<keyword evidence="6 8" id="KW-0675">Receptor</keyword>
<proteinExistence type="inferred from homology"/>
<keyword evidence="5 9" id="KW-0472">Membrane</keyword>
<evidence type="ECO:0000256" key="7">
    <source>
        <dbReference type="ARBA" id="ARBA00023224"/>
    </source>
</evidence>
<keyword evidence="3 9" id="KW-1133">Transmembrane helix</keyword>
<dbReference type="EMBL" id="KB202752">
    <property type="protein sequence ID" value="ESO88165.1"/>
    <property type="molecule type" value="Genomic_DNA"/>
</dbReference>
<reference evidence="11 12" key="1">
    <citation type="journal article" date="2013" name="Nature">
        <title>Insights into bilaterian evolution from three spiralian genomes.</title>
        <authorList>
            <person name="Simakov O."/>
            <person name="Marletaz F."/>
            <person name="Cho S.J."/>
            <person name="Edsinger-Gonzales E."/>
            <person name="Havlak P."/>
            <person name="Hellsten U."/>
            <person name="Kuo D.H."/>
            <person name="Larsson T."/>
            <person name="Lv J."/>
            <person name="Arendt D."/>
            <person name="Savage R."/>
            <person name="Osoegawa K."/>
            <person name="de Jong P."/>
            <person name="Grimwood J."/>
            <person name="Chapman J.A."/>
            <person name="Shapiro H."/>
            <person name="Aerts A."/>
            <person name="Otillar R.P."/>
            <person name="Terry A.Y."/>
            <person name="Boore J.L."/>
            <person name="Grigoriev I.V."/>
            <person name="Lindberg D.R."/>
            <person name="Seaver E.C."/>
            <person name="Weisblat D.A."/>
            <person name="Putnam N.H."/>
            <person name="Rokhsar D.S."/>
        </authorList>
    </citation>
    <scope>NUCLEOTIDE SEQUENCE [LARGE SCALE GENOMIC DNA]</scope>
</reference>
<evidence type="ECO:0000256" key="1">
    <source>
        <dbReference type="ARBA" id="ARBA00004141"/>
    </source>
</evidence>
<organism evidence="11 12">
    <name type="scientific">Lottia gigantea</name>
    <name type="common">Giant owl limpet</name>
    <dbReference type="NCBI Taxonomy" id="225164"/>
    <lineage>
        <taxon>Eukaryota</taxon>
        <taxon>Metazoa</taxon>
        <taxon>Spiralia</taxon>
        <taxon>Lophotrochozoa</taxon>
        <taxon>Mollusca</taxon>
        <taxon>Gastropoda</taxon>
        <taxon>Patellogastropoda</taxon>
        <taxon>Lottioidea</taxon>
        <taxon>Lottiidae</taxon>
        <taxon>Lottia</taxon>
    </lineage>
</organism>
<dbReference type="PRINTS" id="PR00237">
    <property type="entry name" value="GPCRRHODOPSN"/>
</dbReference>
<sequence length="291" mass="33275">IVGVIGNGLVIFVILIDRKMRKSVTNIFIMNLAIADFLIMTFGIPELVQFILNRGWLLGEGLCRFNRFTLVVSLYASVMSLVSVCIERFVAIVFPIKAHILCTRKKIICIIMLIWPAAVFCGLPTVLFNRVIPLRPGHEIALCQLIFPYNHLSVFLSFKYVESGIFYFLPILTQVILYCVIGRKLYASTEELCTRFQMRQNAKNQTDRASETIRARKGVVKMLIASVVIYFISYSPIQIHLLYNTFSDSPLPASWSFLVFVMTMTHVNSAANPILYCIFSQNFRRNFKKCL</sequence>
<dbReference type="PROSITE" id="PS50262">
    <property type="entry name" value="G_PROTEIN_RECEP_F1_2"/>
    <property type="match status" value="1"/>
</dbReference>
<feature type="non-terminal residue" evidence="11">
    <location>
        <position position="291"/>
    </location>
</feature>
<dbReference type="GO" id="GO:0004930">
    <property type="term" value="F:G protein-coupled receptor activity"/>
    <property type="evidence" value="ECO:0007669"/>
    <property type="project" value="UniProtKB-KW"/>
</dbReference>
<evidence type="ECO:0000256" key="2">
    <source>
        <dbReference type="ARBA" id="ARBA00022692"/>
    </source>
</evidence>
<evidence type="ECO:0000256" key="3">
    <source>
        <dbReference type="ARBA" id="ARBA00022989"/>
    </source>
</evidence>
<evidence type="ECO:0000256" key="5">
    <source>
        <dbReference type="ARBA" id="ARBA00023136"/>
    </source>
</evidence>
<dbReference type="GeneID" id="20251651"/>